<evidence type="ECO:0000313" key="5">
    <source>
        <dbReference type="EMBL" id="SCM57791.1"/>
    </source>
</evidence>
<dbReference type="InterPro" id="IPR036388">
    <property type="entry name" value="WH-like_DNA-bd_sf"/>
</dbReference>
<dbReference type="Pfam" id="PF00196">
    <property type="entry name" value="GerE"/>
    <property type="match status" value="1"/>
</dbReference>
<evidence type="ECO:0000259" key="4">
    <source>
        <dbReference type="PROSITE" id="PS50043"/>
    </source>
</evidence>
<dbReference type="PROSITE" id="PS50043">
    <property type="entry name" value="HTH_LUXR_2"/>
    <property type="match status" value="1"/>
</dbReference>
<keyword evidence="3" id="KW-0804">Transcription</keyword>
<feature type="domain" description="HTH luxR-type" evidence="4">
    <location>
        <begin position="218"/>
        <end position="283"/>
    </location>
</feature>
<reference evidence="5 6" key="1">
    <citation type="submission" date="2016-08" db="EMBL/GenBank/DDBJ databases">
        <authorList>
            <person name="Seilhamer J.J."/>
        </authorList>
    </citation>
    <scope>NUCLEOTIDE SEQUENCE [LARGE SCALE GENOMIC DNA]</scope>
    <source>
        <strain evidence="5">ING2-E5A</strain>
    </source>
</reference>
<dbReference type="PANTHER" id="PTHR44688:SF16">
    <property type="entry name" value="DNA-BINDING TRANSCRIPTIONAL ACTIVATOR DEVR_DOSR"/>
    <property type="match status" value="1"/>
</dbReference>
<name>A0A1G4G735_9BACT</name>
<proteinExistence type="predicted"/>
<dbReference type="InterPro" id="IPR000792">
    <property type="entry name" value="Tscrpt_reg_LuxR_C"/>
</dbReference>
<dbReference type="EMBL" id="LT608328">
    <property type="protein sequence ID" value="SCM57791.1"/>
    <property type="molecule type" value="Genomic_DNA"/>
</dbReference>
<dbReference type="GO" id="GO:0006355">
    <property type="term" value="P:regulation of DNA-templated transcription"/>
    <property type="evidence" value="ECO:0007669"/>
    <property type="project" value="InterPro"/>
</dbReference>
<dbReference type="KEGG" id="pmuc:ING2E5A_1510"/>
<accession>A0A1G4G735</accession>
<evidence type="ECO:0000256" key="3">
    <source>
        <dbReference type="ARBA" id="ARBA00023163"/>
    </source>
</evidence>
<dbReference type="GO" id="GO:0003677">
    <property type="term" value="F:DNA binding"/>
    <property type="evidence" value="ECO:0007669"/>
    <property type="project" value="UniProtKB-KW"/>
</dbReference>
<evidence type="ECO:0000256" key="2">
    <source>
        <dbReference type="ARBA" id="ARBA00023125"/>
    </source>
</evidence>
<dbReference type="PANTHER" id="PTHR44688">
    <property type="entry name" value="DNA-BINDING TRANSCRIPTIONAL ACTIVATOR DEVR_DOSR"/>
    <property type="match status" value="1"/>
</dbReference>
<keyword evidence="2" id="KW-0238">DNA-binding</keyword>
<organism evidence="5 6">
    <name type="scientific">Petrimonas mucosa</name>
    <dbReference type="NCBI Taxonomy" id="1642646"/>
    <lineage>
        <taxon>Bacteria</taxon>
        <taxon>Pseudomonadati</taxon>
        <taxon>Bacteroidota</taxon>
        <taxon>Bacteroidia</taxon>
        <taxon>Bacteroidales</taxon>
        <taxon>Dysgonomonadaceae</taxon>
        <taxon>Petrimonas</taxon>
    </lineage>
</organism>
<dbReference type="AlphaFoldDB" id="A0A1G4G735"/>
<dbReference type="SMART" id="SM00421">
    <property type="entry name" value="HTH_LUXR"/>
    <property type="match status" value="1"/>
</dbReference>
<dbReference type="STRING" id="1642646.ING2E5A_1510"/>
<dbReference type="Proteomes" id="UP000178485">
    <property type="component" value="Chromosome i"/>
</dbReference>
<dbReference type="PRINTS" id="PR00038">
    <property type="entry name" value="HTHLUXR"/>
</dbReference>
<protein>
    <submittedName>
        <fullName evidence="5">Transcriptional regulatory protein MctR</fullName>
    </submittedName>
</protein>
<dbReference type="InterPro" id="IPR016032">
    <property type="entry name" value="Sig_transdc_resp-reg_C-effctor"/>
</dbReference>
<dbReference type="Gene3D" id="1.10.10.10">
    <property type="entry name" value="Winged helix-like DNA-binding domain superfamily/Winged helix DNA-binding domain"/>
    <property type="match status" value="1"/>
</dbReference>
<keyword evidence="1" id="KW-0805">Transcription regulation</keyword>
<evidence type="ECO:0000256" key="1">
    <source>
        <dbReference type="ARBA" id="ARBA00023015"/>
    </source>
</evidence>
<dbReference type="SUPFAM" id="SSF46894">
    <property type="entry name" value="C-terminal effector domain of the bipartite response regulators"/>
    <property type="match status" value="1"/>
</dbReference>
<dbReference type="RefSeq" id="WP_071138252.1">
    <property type="nucleotide sequence ID" value="NZ_LT608328.1"/>
</dbReference>
<keyword evidence="6" id="KW-1185">Reference proteome</keyword>
<dbReference type="CDD" id="cd06170">
    <property type="entry name" value="LuxR_C_like"/>
    <property type="match status" value="1"/>
</dbReference>
<evidence type="ECO:0000313" key="6">
    <source>
        <dbReference type="Proteomes" id="UP000178485"/>
    </source>
</evidence>
<sequence>MADINKNVILSDLLTEHSELIPVVNRFGIKLGVGEKTIEKICQENELNPDFILAILNVYMDESYDPGKDLDKFDVSLIVDYLKRTVENYLQASVPNLEKHFTPFVAMNNGENEELKLLHKIFYQFKSELADHLQQGLDQPGDYPNELLHDLKNIIIRHISGNYNQNLAYAVIFSITALERELHIHNRLLEKVLRPKLRELDSGHIEHLSHTFSDDSKSPAGDRQLTNREIEVLKLIVQGRLNKEIAEKLNISLNTVLSHRKNIMAKTGIKTVSGLTFYSISNGLVSPGDEII</sequence>
<dbReference type="PROSITE" id="PS00622">
    <property type="entry name" value="HTH_LUXR_1"/>
    <property type="match status" value="1"/>
</dbReference>
<gene>
    <name evidence="5" type="primary">mctR 3</name>
    <name evidence="5" type="ORF">ING2E5A_1510</name>
</gene>